<dbReference type="InterPro" id="IPR011055">
    <property type="entry name" value="Dup_hybrid_motif"/>
</dbReference>
<keyword evidence="3" id="KW-0762">Sugar transport</keyword>
<keyword evidence="5" id="KW-0598">Phosphotransferase system</keyword>
<evidence type="ECO:0000313" key="9">
    <source>
        <dbReference type="Proteomes" id="UP001230220"/>
    </source>
</evidence>
<keyword evidence="9" id="KW-1185">Reference proteome</keyword>
<evidence type="ECO:0000256" key="2">
    <source>
        <dbReference type="ARBA" id="ARBA00022448"/>
    </source>
</evidence>
<evidence type="ECO:0000256" key="1">
    <source>
        <dbReference type="ARBA" id="ARBA00004496"/>
    </source>
</evidence>
<evidence type="ECO:0000259" key="7">
    <source>
        <dbReference type="PROSITE" id="PS51093"/>
    </source>
</evidence>
<proteinExistence type="predicted"/>
<dbReference type="InterPro" id="IPR001127">
    <property type="entry name" value="PTS_EIIA_1_perm"/>
</dbReference>
<sequence length="160" mass="17753">MKEMDMEKEKNLVFATQDGDVKAIEEMNDPVFAQKALGDGVCIVPSDNNVYSPIKGKLAVVADTKHAYGIIGEDELEVMIHVGIDSVELDGRGITSYVSVEENVEVGTLLCSIDFDVFKKENISTETAVVITNKDRFEIVSKNLGLAKAKENYIFQYKRK</sequence>
<gene>
    <name evidence="8" type="ORF">J2S15_001446</name>
</gene>
<evidence type="ECO:0000256" key="3">
    <source>
        <dbReference type="ARBA" id="ARBA00022597"/>
    </source>
</evidence>
<keyword evidence="2" id="KW-0813">Transport</keyword>
<dbReference type="InterPro" id="IPR050890">
    <property type="entry name" value="PTS_EIIA_component"/>
</dbReference>
<dbReference type="Proteomes" id="UP001230220">
    <property type="component" value="Unassembled WGS sequence"/>
</dbReference>
<dbReference type="PROSITE" id="PS51093">
    <property type="entry name" value="PTS_EIIA_TYPE_1"/>
    <property type="match status" value="1"/>
</dbReference>
<dbReference type="SUPFAM" id="SSF51261">
    <property type="entry name" value="Duplicated hybrid motif"/>
    <property type="match status" value="1"/>
</dbReference>
<dbReference type="RefSeq" id="WP_307406807.1">
    <property type="nucleotide sequence ID" value="NZ_JAUSUR010000002.1"/>
</dbReference>
<organism evidence="8 9">
    <name type="scientific">Breznakia pachnodae</name>
    <dbReference type="NCBI Taxonomy" id="265178"/>
    <lineage>
        <taxon>Bacteria</taxon>
        <taxon>Bacillati</taxon>
        <taxon>Bacillota</taxon>
        <taxon>Erysipelotrichia</taxon>
        <taxon>Erysipelotrichales</taxon>
        <taxon>Erysipelotrichaceae</taxon>
        <taxon>Breznakia</taxon>
    </lineage>
</organism>
<comment type="caution">
    <text evidence="8">The sequence shown here is derived from an EMBL/GenBank/DDBJ whole genome shotgun (WGS) entry which is preliminary data.</text>
</comment>
<evidence type="ECO:0000256" key="6">
    <source>
        <dbReference type="ARBA" id="ARBA00022777"/>
    </source>
</evidence>
<keyword evidence="4" id="KW-0808">Transferase</keyword>
<evidence type="ECO:0000256" key="4">
    <source>
        <dbReference type="ARBA" id="ARBA00022679"/>
    </source>
</evidence>
<reference evidence="8 9" key="1">
    <citation type="submission" date="2023-07" db="EMBL/GenBank/DDBJ databases">
        <title>Genomic Encyclopedia of Type Strains, Phase IV (KMG-IV): sequencing the most valuable type-strain genomes for metagenomic binning, comparative biology and taxonomic classification.</title>
        <authorList>
            <person name="Goeker M."/>
        </authorList>
    </citation>
    <scope>NUCLEOTIDE SEQUENCE [LARGE SCALE GENOMIC DNA]</scope>
    <source>
        <strain evidence="8 9">DSM 16784</strain>
    </source>
</reference>
<accession>A0ABU0E1L2</accession>
<dbReference type="Pfam" id="PF00358">
    <property type="entry name" value="PTS_EIIA_1"/>
    <property type="match status" value="1"/>
</dbReference>
<dbReference type="PANTHER" id="PTHR45008">
    <property type="entry name" value="PTS SYSTEM GLUCOSE-SPECIFIC EIIA COMPONENT"/>
    <property type="match status" value="1"/>
</dbReference>
<dbReference type="PANTHER" id="PTHR45008:SF1">
    <property type="entry name" value="PTS SYSTEM GLUCOSE-SPECIFIC EIIA COMPONENT"/>
    <property type="match status" value="1"/>
</dbReference>
<feature type="domain" description="PTS EIIA type-1" evidence="7">
    <location>
        <begin position="29"/>
        <end position="133"/>
    </location>
</feature>
<dbReference type="Gene3D" id="2.70.70.10">
    <property type="entry name" value="Glucose Permease (Domain IIA)"/>
    <property type="match status" value="1"/>
</dbReference>
<evidence type="ECO:0000256" key="5">
    <source>
        <dbReference type="ARBA" id="ARBA00022683"/>
    </source>
</evidence>
<dbReference type="EMBL" id="JAUSUR010000002">
    <property type="protein sequence ID" value="MDQ0360701.1"/>
    <property type="molecule type" value="Genomic_DNA"/>
</dbReference>
<evidence type="ECO:0000313" key="8">
    <source>
        <dbReference type="EMBL" id="MDQ0360701.1"/>
    </source>
</evidence>
<comment type="subcellular location">
    <subcellularLocation>
        <location evidence="1">Cytoplasm</location>
    </subcellularLocation>
</comment>
<protein>
    <submittedName>
        <fullName evidence="8">Glucose-specific phosphotransferase system IIA component</fullName>
    </submittedName>
</protein>
<dbReference type="NCBIfam" id="TIGR00830">
    <property type="entry name" value="PTBA"/>
    <property type="match status" value="1"/>
</dbReference>
<name>A0ABU0E1L2_9FIRM</name>
<keyword evidence="6" id="KW-0418">Kinase</keyword>